<dbReference type="Proteomes" id="UP001054945">
    <property type="component" value="Unassembled WGS sequence"/>
</dbReference>
<dbReference type="GO" id="GO:0005524">
    <property type="term" value="F:ATP binding"/>
    <property type="evidence" value="ECO:0007669"/>
    <property type="project" value="UniProtKB-KW"/>
</dbReference>
<protein>
    <submittedName>
        <fullName evidence="1">ATP-binding cassette sub-family A member 1</fullName>
    </submittedName>
</protein>
<keyword evidence="1" id="KW-0067">ATP-binding</keyword>
<reference evidence="1 2" key="1">
    <citation type="submission" date="2021-06" db="EMBL/GenBank/DDBJ databases">
        <title>Caerostris extrusa draft genome.</title>
        <authorList>
            <person name="Kono N."/>
            <person name="Arakawa K."/>
        </authorList>
    </citation>
    <scope>NUCLEOTIDE SEQUENCE [LARGE SCALE GENOMIC DNA]</scope>
</reference>
<sequence>MQRNILKWQNETHLNTSTNSGFPIFKKSAMMNEANIDDVITSIECAIQGFHKQRKILLNGLSRTKEIINYVRSNPLFSRTTNLTSFGSIVMELDKIVNAAGFENLNHLLPSTSKEFLHFLPALLFVVEEFSKKSWSRNFCVDAESLEATQLHWKWLLCTDKSTSFRIPLPHKNSPKKDPVSSSSSFPLKQNFDVQAFSQILLRLSSGMSFTLKIFSHLLRPIPGCDATCGIDDSMMKKMCFLGRLQNVKKAIETSHEANGNEENSRNKNNLLQQFQALFPVDEKIIESYTSFIDVVRVSAKITTPTGETLVSGLRFLDSFDSKDHTLRPSLHVTHSLISLLKNRVSDAAQSSTSGVVEIENVLPDSPLTQEVIRSFLPILPEVTSTLLWTALTPGKVLKLIDDSDKNISVIIANICNSSLSDYFYNPGLTVEEFKGLDQVFCSHHYYDVFEEVFEDPDIQEIVFDASSTDEVSWEDMHDNILETVSLLQDLAERKRADISSFPPLPRWQGMAKSIHAQVTNPSVMLYVLNSKFFYRFCYDNRFQNMSSLNLKHFFTEDQEVALYRGQSLDIAYVSQKVLGILFSMQEIKNIGKVFLGFDLHDGIDNAESSEESFNLQDSKARNKIMTATKRTYDMINSMSKGGLSAAILGSSIPEVINDFSTLITHTGSYIVKSIIIIIKLTIIINHQNQLLDDVDDAYFVLLNLINQYNQLN</sequence>
<proteinExistence type="predicted"/>
<dbReference type="AlphaFoldDB" id="A0AAV4TWN1"/>
<name>A0AAV4TWN1_CAEEX</name>
<gene>
    <name evidence="1" type="primary">ABCA1_2</name>
    <name evidence="1" type="ORF">CEXT_456241</name>
</gene>
<evidence type="ECO:0000313" key="1">
    <source>
        <dbReference type="EMBL" id="GIY50753.1"/>
    </source>
</evidence>
<evidence type="ECO:0000313" key="2">
    <source>
        <dbReference type="Proteomes" id="UP001054945"/>
    </source>
</evidence>
<dbReference type="EMBL" id="BPLR01012020">
    <property type="protein sequence ID" value="GIY50753.1"/>
    <property type="molecule type" value="Genomic_DNA"/>
</dbReference>
<keyword evidence="2" id="KW-1185">Reference proteome</keyword>
<comment type="caution">
    <text evidence="1">The sequence shown here is derived from an EMBL/GenBank/DDBJ whole genome shotgun (WGS) entry which is preliminary data.</text>
</comment>
<organism evidence="1 2">
    <name type="scientific">Caerostris extrusa</name>
    <name type="common">Bark spider</name>
    <name type="synonym">Caerostris bankana</name>
    <dbReference type="NCBI Taxonomy" id="172846"/>
    <lineage>
        <taxon>Eukaryota</taxon>
        <taxon>Metazoa</taxon>
        <taxon>Ecdysozoa</taxon>
        <taxon>Arthropoda</taxon>
        <taxon>Chelicerata</taxon>
        <taxon>Arachnida</taxon>
        <taxon>Araneae</taxon>
        <taxon>Araneomorphae</taxon>
        <taxon>Entelegynae</taxon>
        <taxon>Araneoidea</taxon>
        <taxon>Araneidae</taxon>
        <taxon>Caerostris</taxon>
    </lineage>
</organism>
<accession>A0AAV4TWN1</accession>
<keyword evidence="1" id="KW-0547">Nucleotide-binding</keyword>